<feature type="transmembrane region" description="Helical" evidence="1">
    <location>
        <begin position="278"/>
        <end position="300"/>
    </location>
</feature>
<protein>
    <recommendedName>
        <fullName evidence="4">Beta-carotene 15,15'-monooxygenase</fullName>
    </recommendedName>
</protein>
<feature type="transmembrane region" description="Helical" evidence="1">
    <location>
        <begin position="97"/>
        <end position="120"/>
    </location>
</feature>
<keyword evidence="1" id="KW-0472">Membrane</keyword>
<feature type="transmembrane region" description="Helical" evidence="1">
    <location>
        <begin position="307"/>
        <end position="325"/>
    </location>
</feature>
<feature type="transmembrane region" description="Helical" evidence="1">
    <location>
        <begin position="57"/>
        <end position="85"/>
    </location>
</feature>
<comment type="caution">
    <text evidence="2">The sequence shown here is derived from an EMBL/GenBank/DDBJ whole genome shotgun (WGS) entry which is preliminary data.</text>
</comment>
<organism evidence="2 3">
    <name type="scientific">Bifidobacterium catulorum</name>
    <dbReference type="NCBI Taxonomy" id="1630173"/>
    <lineage>
        <taxon>Bacteria</taxon>
        <taxon>Bacillati</taxon>
        <taxon>Actinomycetota</taxon>
        <taxon>Actinomycetes</taxon>
        <taxon>Bifidobacteriales</taxon>
        <taxon>Bifidobacteriaceae</taxon>
        <taxon>Bifidobacterium</taxon>
    </lineage>
</organism>
<keyword evidence="1" id="KW-0812">Transmembrane</keyword>
<feature type="transmembrane region" description="Helical" evidence="1">
    <location>
        <begin position="331"/>
        <end position="348"/>
    </location>
</feature>
<gene>
    <name evidence="2" type="ORF">DF200_08930</name>
</gene>
<evidence type="ECO:0000256" key="1">
    <source>
        <dbReference type="SAM" id="Phobius"/>
    </source>
</evidence>
<sequence length="370" mass="40899">MTKSPLFAFTFVWWFGVLYELHSLHTPARTTPAPTPTAHTTHTTPITTPRIPARTVIALAVSTLIMLASAKYAVYIVALLLVLALLADRRRWRTWTIALLIPLIAFQGMLTALTATHTIIGGDAIESKGIQLQQIGRVAQRNPQGIPQSARDRLAPIIDLDAAAKAYFPQDADRMKSSGSAEDKTIVYRWKTVTADDMTQFNKAWLEIGKANPVLYIDAALAKSYGYFDVTDLPYVSALYYMDNGVIKTNAPHIAGWLGGWRDAVAGVFNGWSRVPVIGWPLHGNFWTILVLVIGAAEVVLRRWRALAFHLPMLLLMGVMITAPANDFDRHMLPLAFVFAFLAIWFLRDTAAYGGIRRDGYDGTDTASTA</sequence>
<reference evidence="2 3" key="1">
    <citation type="journal article" date="2018" name="Int. J. Syst. Evol. Microbiol.">
        <title>Bifidobacterium catulorum sp. nov., a novel taxon from the faeces of the baby common marmoset (Callithrix jacchus).</title>
        <authorList>
            <person name="Modesto M."/>
            <person name="Michelini S."/>
            <person name="Oki K."/>
            <person name="Biavati B."/>
            <person name="Watanabe K."/>
            <person name="Mattarelli P."/>
        </authorList>
    </citation>
    <scope>NUCLEOTIDE SEQUENCE [LARGE SCALE GENOMIC DNA]</scope>
    <source>
        <strain evidence="2 3">MRM 8.19</strain>
    </source>
</reference>
<evidence type="ECO:0000313" key="2">
    <source>
        <dbReference type="EMBL" id="PWG59169.1"/>
    </source>
</evidence>
<keyword evidence="1" id="KW-1133">Transmembrane helix</keyword>
<evidence type="ECO:0008006" key="4">
    <source>
        <dbReference type="Google" id="ProtNLM"/>
    </source>
</evidence>
<dbReference type="Pfam" id="PF19484">
    <property type="entry name" value="DUF6020"/>
    <property type="match status" value="1"/>
</dbReference>
<keyword evidence="3" id="KW-1185">Reference proteome</keyword>
<dbReference type="Proteomes" id="UP000245753">
    <property type="component" value="Unassembled WGS sequence"/>
</dbReference>
<accession>A0A2U2MQR1</accession>
<evidence type="ECO:0000313" key="3">
    <source>
        <dbReference type="Proteomes" id="UP000245753"/>
    </source>
</evidence>
<dbReference type="OrthoDB" id="3757494at2"/>
<dbReference type="InterPro" id="IPR046062">
    <property type="entry name" value="DUF6020"/>
</dbReference>
<proteinExistence type="predicted"/>
<dbReference type="AlphaFoldDB" id="A0A2U2MQR1"/>
<dbReference type="EMBL" id="QFFN01000032">
    <property type="protein sequence ID" value="PWG59169.1"/>
    <property type="molecule type" value="Genomic_DNA"/>
</dbReference>
<name>A0A2U2MQR1_9BIFI</name>